<name>A0A1M6JK95_9FLAO</name>
<dbReference type="InterPro" id="IPR011646">
    <property type="entry name" value="KAP_P-loop"/>
</dbReference>
<sequence length="485" mass="56184">MSSEEVFKFEIDEPSEKFRRHLDIDFNDRIILSAPFGAGKTYFLNEFFKNQEEYEAIHLYPVNYSVASNEDIFELIKFDLLYELLGKNVDFEKEDFSKLDYLPFFFQENGKKVLDAFTPLIASIPLIGKSLFGVAENLKKLLKQFEDEFKGIQIDDKASVLEYLEAFTQKPGSTKEEDFYTQLICQLVNQLKDNDQKKKTVLVIDDLDRIDPEHIFRILNVLAAQIDKNGNDNKFDFDKIVLVFDQQNVRNIFGNRYGTNVDYTGYIDKFYSYKIFEFSNAIGLKKEIRRLLNTIQINGGSIALSIDKGLLDDATFLFEKLIEANTVIPRRLLKILNSPFSISSKPIKFKGSTKSFSGRQFSILLITKLLLHVFEEWEDLLKAVEKIMHKMGSMDSNQREIIPIIEHCLAVLDINGHDFKVDQNLGYSPSVDSPIEIQYRLHHFPMERSYGVSIIPNSVEKLRGTDLFKILYDTLSKIEKDHLIQ</sequence>
<dbReference type="InterPro" id="IPR027417">
    <property type="entry name" value="P-loop_NTPase"/>
</dbReference>
<dbReference type="Pfam" id="PF07693">
    <property type="entry name" value="KAP_NTPase"/>
    <property type="match status" value="1"/>
</dbReference>
<dbReference type="Gene3D" id="3.40.50.300">
    <property type="entry name" value="P-loop containing nucleotide triphosphate hydrolases"/>
    <property type="match status" value="1"/>
</dbReference>
<evidence type="ECO:0000259" key="1">
    <source>
        <dbReference type="Pfam" id="PF07693"/>
    </source>
</evidence>
<dbReference type="STRING" id="797419.SAMN05216556_11777"/>
<feature type="domain" description="KAP NTPase" evidence="1">
    <location>
        <begin position="30"/>
        <end position="275"/>
    </location>
</feature>
<gene>
    <name evidence="2" type="ORF">SAMN04487908_11777</name>
</gene>
<dbReference type="RefSeq" id="WP_073219299.1">
    <property type="nucleotide sequence ID" value="NZ_FNNS01000017.1"/>
</dbReference>
<evidence type="ECO:0000313" key="2">
    <source>
        <dbReference type="EMBL" id="SHJ47075.1"/>
    </source>
</evidence>
<accession>A0A1M6JK95</accession>
<reference evidence="3" key="1">
    <citation type="submission" date="2016-11" db="EMBL/GenBank/DDBJ databases">
        <authorList>
            <person name="Varghese N."/>
            <person name="Submissions S."/>
        </authorList>
    </citation>
    <scope>NUCLEOTIDE SEQUENCE [LARGE SCALE GENOMIC DNA]</scope>
    <source>
        <strain evidence="3">DSM 26349</strain>
    </source>
</reference>
<dbReference type="EMBL" id="FQYV01000017">
    <property type="protein sequence ID" value="SHJ47075.1"/>
    <property type="molecule type" value="Genomic_DNA"/>
</dbReference>
<protein>
    <submittedName>
        <fullName evidence="2">KAP family P-loop domain-containing protein</fullName>
    </submittedName>
</protein>
<organism evidence="2 3">
    <name type="scientific">Aequorivita viscosa</name>
    <dbReference type="NCBI Taxonomy" id="797419"/>
    <lineage>
        <taxon>Bacteria</taxon>
        <taxon>Pseudomonadati</taxon>
        <taxon>Bacteroidota</taxon>
        <taxon>Flavobacteriia</taxon>
        <taxon>Flavobacteriales</taxon>
        <taxon>Flavobacteriaceae</taxon>
        <taxon>Aequorivita</taxon>
    </lineage>
</organism>
<keyword evidence="3" id="KW-1185">Reference proteome</keyword>
<evidence type="ECO:0000313" key="3">
    <source>
        <dbReference type="Proteomes" id="UP000184172"/>
    </source>
</evidence>
<dbReference type="AlphaFoldDB" id="A0A1M6JK95"/>
<dbReference type="Proteomes" id="UP000184172">
    <property type="component" value="Unassembled WGS sequence"/>
</dbReference>
<dbReference type="OrthoDB" id="871734at2"/>
<proteinExistence type="predicted"/>